<dbReference type="RefSeq" id="WP_101767458.1">
    <property type="nucleotide sequence ID" value="NZ_BPPU01000003.1"/>
</dbReference>
<dbReference type="AlphaFoldDB" id="A0A2N4UW89"/>
<evidence type="ECO:0000313" key="1">
    <source>
        <dbReference type="EMBL" id="PLC59255.1"/>
    </source>
</evidence>
<proteinExistence type="predicted"/>
<protein>
    <submittedName>
        <fullName evidence="1">Uncharacterized protein</fullName>
    </submittedName>
</protein>
<evidence type="ECO:0000313" key="2">
    <source>
        <dbReference type="Proteomes" id="UP000234420"/>
    </source>
</evidence>
<comment type="caution">
    <text evidence="1">The sequence shown here is derived from an EMBL/GenBank/DDBJ whole genome shotgun (WGS) entry which is preliminary data.</text>
</comment>
<reference evidence="1 2" key="1">
    <citation type="journal article" date="2018" name="Syst. Appl. Microbiol.">
        <title>Photobacterium carnosum sp. nov., isolated from spoiled modified atmosphere packaged poultry meat.</title>
        <authorList>
            <person name="Hilgarth M."/>
            <person name="Fuertes S."/>
            <person name="Ehrmann M."/>
            <person name="Vogel R.F."/>
        </authorList>
    </citation>
    <scope>NUCLEOTIDE SEQUENCE [LARGE SCALE GENOMIC DNA]</scope>
    <source>
        <strain evidence="1 2">TMW 2.2021</strain>
    </source>
</reference>
<name>A0A2N4UW89_9GAMM</name>
<keyword evidence="2" id="KW-1185">Reference proteome</keyword>
<dbReference type="GeneID" id="69965898"/>
<dbReference type="Proteomes" id="UP000234420">
    <property type="component" value="Unassembled WGS sequence"/>
</dbReference>
<organism evidence="1 2">
    <name type="scientific">Photobacterium carnosum</name>
    <dbReference type="NCBI Taxonomy" id="2023717"/>
    <lineage>
        <taxon>Bacteria</taxon>
        <taxon>Pseudomonadati</taxon>
        <taxon>Pseudomonadota</taxon>
        <taxon>Gammaproteobacteria</taxon>
        <taxon>Vibrionales</taxon>
        <taxon>Vibrionaceae</taxon>
        <taxon>Photobacterium</taxon>
    </lineage>
</organism>
<gene>
    <name evidence="1" type="ORF">CIK00_03030</name>
</gene>
<sequence length="130" mass="14449">MQPQSLVTLTKTRLNKARTARGAFTNAQIAVFFDDEVIGNPMPSGWLSTVEGRQVPLSDFITFVELGCNLDYIDKINNSGYITGYTLIPKVEGFSKLKTLSQNIKRLEETRGNSGNLRDLAEAHWGLKIS</sequence>
<accession>A0A2N4UW89</accession>
<dbReference type="EMBL" id="NPIB01000002">
    <property type="protein sequence ID" value="PLC59255.1"/>
    <property type="molecule type" value="Genomic_DNA"/>
</dbReference>